<dbReference type="Proteomes" id="UP000185696">
    <property type="component" value="Unassembled WGS sequence"/>
</dbReference>
<evidence type="ECO:0000313" key="1">
    <source>
        <dbReference type="EMBL" id="OLF07551.1"/>
    </source>
</evidence>
<proteinExistence type="predicted"/>
<organism evidence="1 2">
    <name type="scientific">Actinophytocola xinjiangensis</name>
    <dbReference type="NCBI Taxonomy" id="485602"/>
    <lineage>
        <taxon>Bacteria</taxon>
        <taxon>Bacillati</taxon>
        <taxon>Actinomycetota</taxon>
        <taxon>Actinomycetes</taxon>
        <taxon>Pseudonocardiales</taxon>
        <taxon>Pseudonocardiaceae</taxon>
    </lineage>
</organism>
<comment type="caution">
    <text evidence="1">The sequence shown here is derived from an EMBL/GenBank/DDBJ whole genome shotgun (WGS) entry which is preliminary data.</text>
</comment>
<name>A0A7Z0WHS2_9PSEU</name>
<accession>A0A7Z0WHS2</accession>
<sequence length="83" mass="9145">MPQIPPPDDTAHHDGRLMHDISDLNTRLARYLLHHLDADAGRVPPISAEDELALADQVTALAVALRARATTRRPGLRLLTTDH</sequence>
<gene>
    <name evidence="1" type="ORF">BLA60_26895</name>
</gene>
<dbReference type="RefSeq" id="WP_075135791.1">
    <property type="nucleotide sequence ID" value="NZ_MSIF01000015.1"/>
</dbReference>
<dbReference type="EMBL" id="MSIF01000015">
    <property type="protein sequence ID" value="OLF07551.1"/>
    <property type="molecule type" value="Genomic_DNA"/>
</dbReference>
<dbReference type="AlphaFoldDB" id="A0A7Z0WHS2"/>
<dbReference type="OrthoDB" id="9954364at2"/>
<protein>
    <submittedName>
        <fullName evidence="1">Uncharacterized protein</fullName>
    </submittedName>
</protein>
<reference evidence="1 2" key="1">
    <citation type="submission" date="2016-12" db="EMBL/GenBank/DDBJ databases">
        <title>The draft genome sequence of Actinophytocola xinjiangensis.</title>
        <authorList>
            <person name="Wang W."/>
            <person name="Yuan L."/>
        </authorList>
    </citation>
    <scope>NUCLEOTIDE SEQUENCE [LARGE SCALE GENOMIC DNA]</scope>
    <source>
        <strain evidence="1 2">CGMCC 4.4663</strain>
    </source>
</reference>
<keyword evidence="2" id="KW-1185">Reference proteome</keyword>
<evidence type="ECO:0000313" key="2">
    <source>
        <dbReference type="Proteomes" id="UP000185696"/>
    </source>
</evidence>